<accession>A0A0U5B3D5</accession>
<evidence type="ECO:0000313" key="1">
    <source>
        <dbReference type="EMBL" id="BAU26182.1"/>
    </source>
</evidence>
<dbReference type="PIRSF" id="PIRSF029347">
    <property type="entry name" value="RecF"/>
    <property type="match status" value="1"/>
</dbReference>
<dbReference type="PANTHER" id="PTHR40396:SF1">
    <property type="entry name" value="ATPASE AAA-TYPE CORE DOMAIN-CONTAINING PROTEIN"/>
    <property type="match status" value="1"/>
</dbReference>
<reference evidence="1 2" key="1">
    <citation type="submission" date="2015-12" db="EMBL/GenBank/DDBJ databases">
        <title>Genome sequence of Aneurinibacillus soli.</title>
        <authorList>
            <person name="Lee J.S."/>
            <person name="Lee K.C."/>
            <person name="Kim K.K."/>
            <person name="Lee B.W."/>
        </authorList>
    </citation>
    <scope>NUCLEOTIDE SEQUENCE [LARGE SCALE GENOMIC DNA]</scope>
    <source>
        <strain evidence="1 2">CB4</strain>
    </source>
</reference>
<dbReference type="Pfam" id="PF13304">
    <property type="entry name" value="AAA_21"/>
    <property type="match status" value="1"/>
</dbReference>
<keyword evidence="2" id="KW-1185">Reference proteome</keyword>
<dbReference type="InterPro" id="IPR014555">
    <property type="entry name" value="RecF-like"/>
</dbReference>
<gene>
    <name evidence="1" type="ORF">CB4_00287</name>
</gene>
<evidence type="ECO:0000313" key="2">
    <source>
        <dbReference type="Proteomes" id="UP000217696"/>
    </source>
</evidence>
<dbReference type="GO" id="GO:0016887">
    <property type="term" value="F:ATP hydrolysis activity"/>
    <property type="evidence" value="ECO:0007669"/>
    <property type="project" value="InterPro"/>
</dbReference>
<proteinExistence type="predicted"/>
<dbReference type="InterPro" id="IPR003959">
    <property type="entry name" value="ATPase_AAA_core"/>
</dbReference>
<dbReference type="Gene3D" id="3.40.50.300">
    <property type="entry name" value="P-loop containing nucleotide triphosphate hydrolases"/>
    <property type="match status" value="1"/>
</dbReference>
<dbReference type="Proteomes" id="UP000217696">
    <property type="component" value="Chromosome"/>
</dbReference>
<name>A0A0U5B3D5_9BACL</name>
<organism evidence="1 2">
    <name type="scientific">Aneurinibacillus soli</name>
    <dbReference type="NCBI Taxonomy" id="1500254"/>
    <lineage>
        <taxon>Bacteria</taxon>
        <taxon>Bacillati</taxon>
        <taxon>Bacillota</taxon>
        <taxon>Bacilli</taxon>
        <taxon>Bacillales</taxon>
        <taxon>Paenibacillaceae</taxon>
        <taxon>Aneurinibacillus group</taxon>
        <taxon>Aneurinibacillus</taxon>
    </lineage>
</organism>
<dbReference type="EMBL" id="AP017312">
    <property type="protein sequence ID" value="BAU26182.1"/>
    <property type="molecule type" value="Genomic_DNA"/>
</dbReference>
<dbReference type="RefSeq" id="WP_096463250.1">
    <property type="nucleotide sequence ID" value="NZ_AP017312.1"/>
</dbReference>
<protein>
    <submittedName>
        <fullName evidence="1">Uncharacterized protein</fullName>
    </submittedName>
</protein>
<dbReference type="PANTHER" id="PTHR40396">
    <property type="entry name" value="ATPASE-LIKE PROTEIN"/>
    <property type="match status" value="1"/>
</dbReference>
<dbReference type="GO" id="GO:0005524">
    <property type="term" value="F:ATP binding"/>
    <property type="evidence" value="ECO:0007669"/>
    <property type="project" value="InterPro"/>
</dbReference>
<dbReference type="SUPFAM" id="SSF52540">
    <property type="entry name" value="P-loop containing nucleoside triphosphate hydrolases"/>
    <property type="match status" value="1"/>
</dbReference>
<dbReference type="KEGG" id="asoc:CB4_00287"/>
<sequence>MKIEAIRIKNYKVFKDVTLTNMPNMAIFLGANGVGKSTLFDIFGFLHDSLKNNVRAALTKRGGYKEVVSRGQKGPIEIEIKFRPMPTEPLVTYDLKIGLDEKGIPIVQREVLKYRRGEYGSPWHFLDFSNGSGKAIINESEYGQRGVAPEREEQRLDSPDILAIKGLGQFQKFKQVSVFRRLIEGWHVSDFHIHAARASQDAGYSEHLSPTGENLPLVAQFMYEHHPDIFNKILKKMSERVPGVKDVKATTTADGRIVLSFQDGAFKDPFVARFVSDGTIKMFAYLLLLYDPNPHPLLCIEEPENQLHPELLTELGEEFRLYAENGGQVFISTHSPDFVNGVDISELFWLTKKDGFTEIKRAIDDPIIRSLVDEGDLLGSLWKQGFFKGAGPL</sequence>
<dbReference type="OrthoDB" id="9795565at2"/>
<dbReference type="InterPro" id="IPR027417">
    <property type="entry name" value="P-loop_NTPase"/>
</dbReference>
<dbReference type="AlphaFoldDB" id="A0A0U5B3D5"/>